<dbReference type="VEuPathDB" id="ToxoDB:CSUI_010429"/>
<dbReference type="Proteomes" id="UP000221165">
    <property type="component" value="Unassembled WGS sequence"/>
</dbReference>
<gene>
    <name evidence="1" type="ORF">CSUI_010429</name>
</gene>
<dbReference type="GO" id="GO:0032259">
    <property type="term" value="P:methylation"/>
    <property type="evidence" value="ECO:0007669"/>
    <property type="project" value="UniProtKB-KW"/>
</dbReference>
<protein>
    <submittedName>
        <fullName evidence="1">N6-adenosine-methyltransferase</fullName>
    </submittedName>
</protein>
<dbReference type="GeneID" id="94433744"/>
<name>A0A2C6KGF7_9APIC</name>
<dbReference type="AlphaFoldDB" id="A0A2C6KGF7"/>
<evidence type="ECO:0000313" key="2">
    <source>
        <dbReference type="Proteomes" id="UP000221165"/>
    </source>
</evidence>
<reference evidence="1 2" key="1">
    <citation type="journal article" date="2017" name="Int. J. Parasitol.">
        <title>The genome of the protozoan parasite Cystoisospora suis and a reverse vaccinology approach to identify vaccine candidates.</title>
        <authorList>
            <person name="Palmieri N."/>
            <person name="Shrestha A."/>
            <person name="Ruttkowski B."/>
            <person name="Beck T."/>
            <person name="Vogl C."/>
            <person name="Tomley F."/>
            <person name="Blake D.P."/>
            <person name="Joachim A."/>
        </authorList>
    </citation>
    <scope>NUCLEOTIDE SEQUENCE [LARGE SCALE GENOMIC DNA]</scope>
    <source>
        <strain evidence="1 2">Wien I</strain>
    </source>
</reference>
<dbReference type="RefSeq" id="XP_067917490.1">
    <property type="nucleotide sequence ID" value="XM_068070533.1"/>
</dbReference>
<dbReference type="GO" id="GO:0008168">
    <property type="term" value="F:methyltransferase activity"/>
    <property type="evidence" value="ECO:0007669"/>
    <property type="project" value="UniProtKB-KW"/>
</dbReference>
<accession>A0A2C6KGF7</accession>
<keyword evidence="1" id="KW-0489">Methyltransferase</keyword>
<evidence type="ECO:0000313" key="1">
    <source>
        <dbReference type="EMBL" id="PHJ15758.1"/>
    </source>
</evidence>
<proteinExistence type="predicted"/>
<dbReference type="EMBL" id="MIGC01007385">
    <property type="protein sequence ID" value="PHJ15758.1"/>
    <property type="molecule type" value="Genomic_DNA"/>
</dbReference>
<keyword evidence="1" id="KW-0808">Transferase</keyword>
<comment type="caution">
    <text evidence="1">The sequence shown here is derived from an EMBL/GenBank/DDBJ whole genome shotgun (WGS) entry which is preliminary data.</text>
</comment>
<sequence>MRCAFPSFSLLCCQKKNFSTNTQKGFDVLCSSHRYASYFEGDIAWPEATDYMGGRYVGTTVEIEQLRPKSPPKFGGGDRSNN</sequence>
<keyword evidence="2" id="KW-1185">Reference proteome</keyword>
<organism evidence="1 2">
    <name type="scientific">Cystoisospora suis</name>
    <dbReference type="NCBI Taxonomy" id="483139"/>
    <lineage>
        <taxon>Eukaryota</taxon>
        <taxon>Sar</taxon>
        <taxon>Alveolata</taxon>
        <taxon>Apicomplexa</taxon>
        <taxon>Conoidasida</taxon>
        <taxon>Coccidia</taxon>
        <taxon>Eucoccidiorida</taxon>
        <taxon>Eimeriorina</taxon>
        <taxon>Sarcocystidae</taxon>
        <taxon>Cystoisospora</taxon>
    </lineage>
</organism>